<dbReference type="PANTHER" id="PTHR43013:SF1">
    <property type="entry name" value="GLUTAMYL-TRNA REDUCTASE"/>
    <property type="match status" value="1"/>
</dbReference>
<dbReference type="GO" id="GO:0050661">
    <property type="term" value="F:NADP binding"/>
    <property type="evidence" value="ECO:0007669"/>
    <property type="project" value="InterPro"/>
</dbReference>
<keyword evidence="1" id="KW-0521">NADP</keyword>
<comment type="catalytic activity">
    <reaction evidence="1">
        <text>(S)-4-amino-5-oxopentanoate + tRNA(Glu) + NADP(+) = L-glutamyl-tRNA(Glu) + NADPH + H(+)</text>
        <dbReference type="Rhea" id="RHEA:12344"/>
        <dbReference type="Rhea" id="RHEA-COMP:9663"/>
        <dbReference type="Rhea" id="RHEA-COMP:9680"/>
        <dbReference type="ChEBI" id="CHEBI:15378"/>
        <dbReference type="ChEBI" id="CHEBI:57501"/>
        <dbReference type="ChEBI" id="CHEBI:57783"/>
        <dbReference type="ChEBI" id="CHEBI:58349"/>
        <dbReference type="ChEBI" id="CHEBI:78442"/>
        <dbReference type="ChEBI" id="CHEBI:78520"/>
        <dbReference type="EC" id="1.2.1.70"/>
    </reaction>
</comment>
<feature type="binding site" evidence="1">
    <location>
        <position position="111"/>
    </location>
    <ligand>
        <name>substrate</name>
    </ligand>
</feature>
<dbReference type="HAMAP" id="MF_00087">
    <property type="entry name" value="Glu_tRNA_reductase"/>
    <property type="match status" value="1"/>
</dbReference>
<comment type="subunit">
    <text evidence="1">Homodimer.</text>
</comment>
<dbReference type="SUPFAM" id="SSF69742">
    <property type="entry name" value="Glutamyl tRNA-reductase catalytic, N-terminal domain"/>
    <property type="match status" value="1"/>
</dbReference>
<evidence type="ECO:0000256" key="1">
    <source>
        <dbReference type="HAMAP-Rule" id="MF_00087"/>
    </source>
</evidence>
<accession>A0A385Q265</accession>
<feature type="binding site" evidence="1">
    <location>
        <position position="122"/>
    </location>
    <ligand>
        <name>substrate</name>
    </ligand>
</feature>
<dbReference type="FunFam" id="3.30.460.30:FF:000001">
    <property type="entry name" value="Glutamyl-tRNA reductase"/>
    <property type="match status" value="1"/>
</dbReference>
<feature type="binding site" evidence="1">
    <location>
        <begin position="116"/>
        <end position="118"/>
    </location>
    <ligand>
        <name>substrate</name>
    </ligand>
</feature>
<gene>
    <name evidence="1 2" type="primary">hemA</name>
    <name evidence="2" type="ORF">D4A81_01065</name>
</gene>
<dbReference type="GO" id="GO:0019353">
    <property type="term" value="P:protoporphyrinogen IX biosynthetic process from glutamate"/>
    <property type="evidence" value="ECO:0007669"/>
    <property type="project" value="TreeGrafter"/>
</dbReference>
<reference evidence="2 3" key="1">
    <citation type="submission" date="2018-09" db="EMBL/GenBank/DDBJ databases">
        <title>Genome sequencing of Lachnoanaerobaculum umeaense DSM 23576.</title>
        <authorList>
            <person name="Kook J.-K."/>
            <person name="Park S.-N."/>
            <person name="Lim Y.K."/>
        </authorList>
    </citation>
    <scope>NUCLEOTIDE SEQUENCE [LARGE SCALE GENOMIC DNA]</scope>
    <source>
        <strain evidence="3">DSM 23576 \ CCUG 58757</strain>
    </source>
</reference>
<dbReference type="UniPathway" id="UPA00251">
    <property type="reaction ID" value="UER00316"/>
</dbReference>
<comment type="pathway">
    <text evidence="1">Porphyrin-containing compound metabolism; protoporphyrin-IX biosynthesis; 5-aminolevulinate from L-glutamyl-tRNA(Glu): step 1/2.</text>
</comment>
<keyword evidence="1" id="KW-0627">Porphyrin biosynthesis</keyword>
<dbReference type="InterPro" id="IPR018214">
    <property type="entry name" value="GluRdtase_CS"/>
</dbReference>
<name>A0A385Q265_9FIRM</name>
<comment type="similarity">
    <text evidence="1">Belongs to the glutamyl-tRNA reductase family.</text>
</comment>
<dbReference type="InterPro" id="IPR006151">
    <property type="entry name" value="Shikm_DH/Glu-tRNA_Rdtase"/>
</dbReference>
<evidence type="ECO:0000313" key="3">
    <source>
        <dbReference type="Proteomes" id="UP000265562"/>
    </source>
</evidence>
<dbReference type="EC" id="1.2.1.70" evidence="1"/>
<dbReference type="GO" id="GO:0008883">
    <property type="term" value="F:glutamyl-tRNA reductase activity"/>
    <property type="evidence" value="ECO:0007669"/>
    <property type="project" value="UniProtKB-UniRule"/>
</dbReference>
<comment type="function">
    <text evidence="1">Catalyzes the NADPH-dependent reduction of glutamyl-tRNA(Glu) to glutamate 1-semialdehyde (GSA).</text>
</comment>
<dbReference type="SUPFAM" id="SSF51735">
    <property type="entry name" value="NAD(P)-binding Rossmann-fold domains"/>
    <property type="match status" value="1"/>
</dbReference>
<sequence>MILLLSFSFRNTPQRIREYFAFENEDKERLLKSLCNDELIDEAAILNTCNRTEIYISTGNEKHTGSIINLILEKCEEIIGTDIENLRDYLIFYTGKNAVSHLYKVSAGLDSMLIGEDQILGQVKDTIEFARECNTAHIYLNTLFRDAITEAKKIKTETLISKSGVSTATLTLRAAKDVVDSFDGRSLLLIGASGKIGDIVLKNALSYDFSHIYVTKRRHNIDMSPKVTNRVSIIEYNDRYKYIEDADVIISATSGPHFTLTKDHIQDNIILGNKKVFIDLAVPCDIDERIRNLDNIYYYNMDDMKKFADENNEKKKMSIEKASFMVDEGVEKFLKWALFQENLKVFSDATESLEKEMARIGKKKTLEHLFYKIRDNGSLEALQSIIDIFSV</sequence>
<dbReference type="PANTHER" id="PTHR43013">
    <property type="entry name" value="GLUTAMYL-TRNA REDUCTASE"/>
    <property type="match status" value="1"/>
</dbReference>
<protein>
    <recommendedName>
        <fullName evidence="1">Glutamyl-tRNA reductase</fullName>
        <shortName evidence="1">GluTR</shortName>
        <ecNumber evidence="1">1.2.1.70</ecNumber>
    </recommendedName>
</protein>
<evidence type="ECO:0000313" key="2">
    <source>
        <dbReference type="EMBL" id="AYA98633.1"/>
    </source>
</evidence>
<comment type="domain">
    <text evidence="1">Possesses an unusual extended V-shaped dimeric structure with each monomer consisting of three distinct domains arranged along a curved 'spinal' alpha-helix. The N-terminal catalytic domain specifically recognizes the glutamate moiety of the substrate. The second domain is the NADPH-binding domain, and the third C-terminal domain is responsible for dimerization.</text>
</comment>
<dbReference type="InterPro" id="IPR015895">
    <property type="entry name" value="4pyrrol_synth_GluRdtase_N"/>
</dbReference>
<organism evidence="2 3">
    <name type="scientific">Lachnoanaerobaculum umeaense</name>
    <dbReference type="NCBI Taxonomy" id="617123"/>
    <lineage>
        <taxon>Bacteria</taxon>
        <taxon>Bacillati</taxon>
        <taxon>Bacillota</taxon>
        <taxon>Clostridia</taxon>
        <taxon>Lachnospirales</taxon>
        <taxon>Lachnospiraceae</taxon>
        <taxon>Lachnoanaerobaculum</taxon>
    </lineage>
</organism>
<dbReference type="AlphaFoldDB" id="A0A385Q265"/>
<dbReference type="OrthoDB" id="110209at2"/>
<dbReference type="Pfam" id="PF01488">
    <property type="entry name" value="Shikimate_DH"/>
    <property type="match status" value="1"/>
</dbReference>
<dbReference type="InterPro" id="IPR000343">
    <property type="entry name" value="4pyrrol_synth_GluRdtase"/>
</dbReference>
<dbReference type="InterPro" id="IPR036343">
    <property type="entry name" value="GluRdtase_N_sf"/>
</dbReference>
<dbReference type="Gene3D" id="3.30.460.30">
    <property type="entry name" value="Glutamyl-tRNA reductase, N-terminal domain"/>
    <property type="match status" value="1"/>
</dbReference>
<dbReference type="KEGG" id="lua:D4A81_01065"/>
<dbReference type="Gene3D" id="3.40.50.720">
    <property type="entry name" value="NAD(P)-binding Rossmann-like Domain"/>
    <property type="match status" value="1"/>
</dbReference>
<dbReference type="PIRSF" id="PIRSF000445">
    <property type="entry name" value="4pyrrol_synth_GluRdtase"/>
    <property type="match status" value="1"/>
</dbReference>
<dbReference type="RefSeq" id="WP_111525049.1">
    <property type="nucleotide sequence ID" value="NZ_CP032364.1"/>
</dbReference>
<dbReference type="InterPro" id="IPR036291">
    <property type="entry name" value="NAD(P)-bd_dom_sf"/>
</dbReference>
<feature type="site" description="Important for activity" evidence="1">
    <location>
        <position position="101"/>
    </location>
</feature>
<feature type="binding site" evidence="1">
    <location>
        <begin position="192"/>
        <end position="197"/>
    </location>
    <ligand>
        <name>NADP(+)</name>
        <dbReference type="ChEBI" id="CHEBI:58349"/>
    </ligand>
</feature>
<keyword evidence="1 2" id="KW-0560">Oxidoreductase</keyword>
<comment type="miscellaneous">
    <text evidence="1">During catalysis, the active site Cys acts as a nucleophile attacking the alpha-carbonyl group of tRNA-bound glutamate with the formation of a thioester intermediate between enzyme and glutamate, and the concomitant release of tRNA(Glu). The thioester intermediate is finally reduced by direct hydride transfer from NADPH, to form the product GSA.</text>
</comment>
<dbReference type="EMBL" id="CP032364">
    <property type="protein sequence ID" value="AYA98633.1"/>
    <property type="molecule type" value="Genomic_DNA"/>
</dbReference>
<feature type="active site" description="Nucleophile" evidence="1">
    <location>
        <position position="49"/>
    </location>
</feature>
<keyword evidence="3" id="KW-1185">Reference proteome</keyword>
<proteinExistence type="inferred from homology"/>
<dbReference type="NCBIfam" id="TIGR01035">
    <property type="entry name" value="hemA"/>
    <property type="match status" value="1"/>
</dbReference>
<dbReference type="Proteomes" id="UP000265562">
    <property type="component" value="Chromosome"/>
</dbReference>
<dbReference type="PROSITE" id="PS00747">
    <property type="entry name" value="GLUTR"/>
    <property type="match status" value="1"/>
</dbReference>
<feature type="binding site" evidence="1">
    <location>
        <begin position="48"/>
        <end position="51"/>
    </location>
    <ligand>
        <name>substrate</name>
    </ligand>
</feature>
<dbReference type="Pfam" id="PF05201">
    <property type="entry name" value="GlutR_N"/>
    <property type="match status" value="1"/>
</dbReference>